<feature type="region of interest" description="Disordered" evidence="1">
    <location>
        <begin position="179"/>
        <end position="216"/>
    </location>
</feature>
<keyword evidence="5" id="KW-1185">Reference proteome</keyword>
<evidence type="ECO:0000313" key="3">
    <source>
        <dbReference type="EMBL" id="NMD87767.1"/>
    </source>
</evidence>
<evidence type="ECO:0000313" key="4">
    <source>
        <dbReference type="EMBL" id="PVY44883.1"/>
    </source>
</evidence>
<keyword evidence="2" id="KW-0732">Signal</keyword>
<sequence>MKKIVTGALALLLAGVLSGCMSFDYVGQEFAPTPESQSVDYYVNRSMVPPGKYQIIGRATVDGPDGIDTYDIQELLLRKARACGADAVVITGVKKVKVGTYQASEDVFNGPNTDLTPISFGPDGEPVSINTFGDEVVPLRGETYYREDVKVQALFLKDRAEVRKLLAERGRELDELLAQPVVEPARPEEPLEAEELVEPAAKESAQTAEPEKAERK</sequence>
<evidence type="ECO:0000313" key="5">
    <source>
        <dbReference type="Proteomes" id="UP000245959"/>
    </source>
</evidence>
<dbReference type="EMBL" id="JABAEW010000030">
    <property type="protein sequence ID" value="NMD87767.1"/>
    <property type="molecule type" value="Genomic_DNA"/>
</dbReference>
<dbReference type="Proteomes" id="UP000245959">
    <property type="component" value="Unassembled WGS sequence"/>
</dbReference>
<evidence type="ECO:0000256" key="2">
    <source>
        <dbReference type="SAM" id="SignalP"/>
    </source>
</evidence>
<evidence type="ECO:0008006" key="7">
    <source>
        <dbReference type="Google" id="ProtNLM"/>
    </source>
</evidence>
<evidence type="ECO:0000256" key="1">
    <source>
        <dbReference type="SAM" id="MobiDB-lite"/>
    </source>
</evidence>
<dbReference type="Proteomes" id="UP000576225">
    <property type="component" value="Unassembled WGS sequence"/>
</dbReference>
<proteinExistence type="predicted"/>
<dbReference type="PROSITE" id="PS51257">
    <property type="entry name" value="PROKAR_LIPOPROTEIN"/>
    <property type="match status" value="1"/>
</dbReference>
<protein>
    <recommendedName>
        <fullName evidence="7">Lipoprotein</fullName>
    </recommendedName>
</protein>
<gene>
    <name evidence="4" type="ORF">C8D82_10426</name>
    <name evidence="3" type="ORF">HF882_14360</name>
</gene>
<accession>A0A2U1B886</accession>
<evidence type="ECO:0000313" key="6">
    <source>
        <dbReference type="Proteomes" id="UP000576225"/>
    </source>
</evidence>
<dbReference type="RefSeq" id="WP_116882875.1">
    <property type="nucleotide sequence ID" value="NZ_CABMMC010000043.1"/>
</dbReference>
<dbReference type="AlphaFoldDB" id="A0A2U1B886"/>
<dbReference type="EMBL" id="QEKH01000004">
    <property type="protein sequence ID" value="PVY44883.1"/>
    <property type="molecule type" value="Genomic_DNA"/>
</dbReference>
<dbReference type="OrthoDB" id="9992041at2"/>
<name>A0A2U1B886_9BACT</name>
<feature type="signal peptide" evidence="2">
    <location>
        <begin position="1"/>
        <end position="22"/>
    </location>
</feature>
<reference evidence="3 6" key="2">
    <citation type="submission" date="2020-04" db="EMBL/GenBank/DDBJ databases">
        <authorList>
            <person name="Hitch T.C.A."/>
            <person name="Wylensek D."/>
            <person name="Clavel T."/>
        </authorList>
    </citation>
    <scope>NUCLEOTIDE SEQUENCE [LARGE SCALE GENOMIC DNA]</scope>
    <source>
        <strain evidence="3 6">COR2-253-APC-1A</strain>
    </source>
</reference>
<organism evidence="4 5">
    <name type="scientific">Victivallis vadensis</name>
    <dbReference type="NCBI Taxonomy" id="172901"/>
    <lineage>
        <taxon>Bacteria</taxon>
        <taxon>Pseudomonadati</taxon>
        <taxon>Lentisphaerota</taxon>
        <taxon>Lentisphaeria</taxon>
        <taxon>Victivallales</taxon>
        <taxon>Victivallaceae</taxon>
        <taxon>Victivallis</taxon>
    </lineage>
</organism>
<reference evidence="4 5" key="1">
    <citation type="submission" date="2018-04" db="EMBL/GenBank/DDBJ databases">
        <title>Genomic Encyclopedia of Type Strains, Phase IV (KMG-IV): sequencing the most valuable type-strain genomes for metagenomic binning, comparative biology and taxonomic classification.</title>
        <authorList>
            <person name="Goeker M."/>
        </authorList>
    </citation>
    <scope>NUCLEOTIDE SEQUENCE [LARGE SCALE GENOMIC DNA]</scope>
    <source>
        <strain evidence="4 5">DSM 14823</strain>
    </source>
</reference>
<comment type="caution">
    <text evidence="4">The sequence shown here is derived from an EMBL/GenBank/DDBJ whole genome shotgun (WGS) entry which is preliminary data.</text>
</comment>
<feature type="chain" id="PRO_5041123909" description="Lipoprotein" evidence="2">
    <location>
        <begin position="23"/>
        <end position="216"/>
    </location>
</feature>
<dbReference type="GeneID" id="78294196"/>